<accession>A0A392TDW9</accession>
<evidence type="ECO:0000256" key="1">
    <source>
        <dbReference type="SAM" id="MobiDB-lite"/>
    </source>
</evidence>
<dbReference type="EMBL" id="LXQA010549035">
    <property type="protein sequence ID" value="MCI58597.1"/>
    <property type="molecule type" value="Genomic_DNA"/>
</dbReference>
<feature type="region of interest" description="Disordered" evidence="1">
    <location>
        <begin position="1"/>
        <end position="47"/>
    </location>
</feature>
<keyword evidence="3" id="KW-1185">Reference proteome</keyword>
<feature type="non-terminal residue" evidence="2">
    <location>
        <position position="47"/>
    </location>
</feature>
<evidence type="ECO:0000313" key="3">
    <source>
        <dbReference type="Proteomes" id="UP000265520"/>
    </source>
</evidence>
<protein>
    <submittedName>
        <fullName evidence="2">Uncharacterized protein</fullName>
    </submittedName>
</protein>
<comment type="caution">
    <text evidence="2">The sequence shown here is derived from an EMBL/GenBank/DDBJ whole genome shotgun (WGS) entry which is preliminary data.</text>
</comment>
<proteinExistence type="predicted"/>
<feature type="compositionally biased region" description="Polar residues" evidence="1">
    <location>
        <begin position="10"/>
        <end position="40"/>
    </location>
</feature>
<dbReference type="Proteomes" id="UP000265520">
    <property type="component" value="Unassembled WGS sequence"/>
</dbReference>
<organism evidence="2 3">
    <name type="scientific">Trifolium medium</name>
    <dbReference type="NCBI Taxonomy" id="97028"/>
    <lineage>
        <taxon>Eukaryota</taxon>
        <taxon>Viridiplantae</taxon>
        <taxon>Streptophyta</taxon>
        <taxon>Embryophyta</taxon>
        <taxon>Tracheophyta</taxon>
        <taxon>Spermatophyta</taxon>
        <taxon>Magnoliopsida</taxon>
        <taxon>eudicotyledons</taxon>
        <taxon>Gunneridae</taxon>
        <taxon>Pentapetalae</taxon>
        <taxon>rosids</taxon>
        <taxon>fabids</taxon>
        <taxon>Fabales</taxon>
        <taxon>Fabaceae</taxon>
        <taxon>Papilionoideae</taxon>
        <taxon>50 kb inversion clade</taxon>
        <taxon>NPAAA clade</taxon>
        <taxon>Hologalegina</taxon>
        <taxon>IRL clade</taxon>
        <taxon>Trifolieae</taxon>
        <taxon>Trifolium</taxon>
    </lineage>
</organism>
<dbReference type="AlphaFoldDB" id="A0A392TDW9"/>
<evidence type="ECO:0000313" key="2">
    <source>
        <dbReference type="EMBL" id="MCI58597.1"/>
    </source>
</evidence>
<sequence length="47" mass="4737">MSDLYLSENPFKSSNVESDVTASGTSKSAANVDASGNASETLGLGNL</sequence>
<reference evidence="2 3" key="1">
    <citation type="journal article" date="2018" name="Front. Plant Sci.">
        <title>Red Clover (Trifolium pratense) and Zigzag Clover (T. medium) - A Picture of Genomic Similarities and Differences.</title>
        <authorList>
            <person name="Dluhosova J."/>
            <person name="Istvanek J."/>
            <person name="Nedelnik J."/>
            <person name="Repkova J."/>
        </authorList>
    </citation>
    <scope>NUCLEOTIDE SEQUENCE [LARGE SCALE GENOMIC DNA]</scope>
    <source>
        <strain evidence="3">cv. 10/8</strain>
        <tissue evidence="2">Leaf</tissue>
    </source>
</reference>
<name>A0A392TDW9_9FABA</name>